<dbReference type="EMBL" id="KV425554">
    <property type="protein sequence ID" value="KZT29592.1"/>
    <property type="molecule type" value="Genomic_DNA"/>
</dbReference>
<dbReference type="InParanoid" id="A0A165VF90"/>
<gene>
    <name evidence="1" type="ORF">NEOLEDRAFT_611805</name>
</gene>
<evidence type="ECO:0000313" key="1">
    <source>
        <dbReference type="EMBL" id="KZT29592.1"/>
    </source>
</evidence>
<evidence type="ECO:0008006" key="3">
    <source>
        <dbReference type="Google" id="ProtNLM"/>
    </source>
</evidence>
<reference evidence="1 2" key="1">
    <citation type="journal article" date="2016" name="Mol. Biol. Evol.">
        <title>Comparative Genomics of Early-Diverging Mushroom-Forming Fungi Provides Insights into the Origins of Lignocellulose Decay Capabilities.</title>
        <authorList>
            <person name="Nagy L.G."/>
            <person name="Riley R."/>
            <person name="Tritt A."/>
            <person name="Adam C."/>
            <person name="Daum C."/>
            <person name="Floudas D."/>
            <person name="Sun H."/>
            <person name="Yadav J.S."/>
            <person name="Pangilinan J."/>
            <person name="Larsson K.H."/>
            <person name="Matsuura K."/>
            <person name="Barry K."/>
            <person name="Labutti K."/>
            <person name="Kuo R."/>
            <person name="Ohm R.A."/>
            <person name="Bhattacharya S.S."/>
            <person name="Shirouzu T."/>
            <person name="Yoshinaga Y."/>
            <person name="Martin F.M."/>
            <person name="Grigoriev I.V."/>
            <person name="Hibbett D.S."/>
        </authorList>
    </citation>
    <scope>NUCLEOTIDE SEQUENCE [LARGE SCALE GENOMIC DNA]</scope>
    <source>
        <strain evidence="1 2">HHB14362 ss-1</strain>
    </source>
</reference>
<name>A0A165VF90_9AGAM</name>
<dbReference type="Proteomes" id="UP000076761">
    <property type="component" value="Unassembled WGS sequence"/>
</dbReference>
<keyword evidence="2" id="KW-1185">Reference proteome</keyword>
<dbReference type="OrthoDB" id="2748701at2759"/>
<protein>
    <recommendedName>
        <fullName evidence="3">F-box domain-containing protein</fullName>
    </recommendedName>
</protein>
<dbReference type="AlphaFoldDB" id="A0A165VF90"/>
<proteinExistence type="predicted"/>
<organism evidence="1 2">
    <name type="scientific">Neolentinus lepideus HHB14362 ss-1</name>
    <dbReference type="NCBI Taxonomy" id="1314782"/>
    <lineage>
        <taxon>Eukaryota</taxon>
        <taxon>Fungi</taxon>
        <taxon>Dikarya</taxon>
        <taxon>Basidiomycota</taxon>
        <taxon>Agaricomycotina</taxon>
        <taxon>Agaricomycetes</taxon>
        <taxon>Gloeophyllales</taxon>
        <taxon>Gloeophyllaceae</taxon>
        <taxon>Neolentinus</taxon>
    </lineage>
</organism>
<accession>A0A165VF90</accession>
<evidence type="ECO:0000313" key="2">
    <source>
        <dbReference type="Proteomes" id="UP000076761"/>
    </source>
</evidence>
<sequence>MDALPVELLERICILASCDGGRTACSLRLVSRTFYDLSETYWFHTVAISSRNQAVLFRDTLRHSQANLRHLFIAAYKEIGMNTLEAVEILRRASPVLETLICLLEDVFDMSLYTLFISTSFPRLVHLTFRHPLLGYPIIQLEPERGYRILYPELRALHVAYTTPCRKCNTTPCSICTAHEGLSAFIFRAGALASDTRILRQILGLQSRDEVASSTTVSAIPKSVQSYVLDPCFPREVVQTSEERRRICAELGEVGKESEERDGPKLVILPSRIHERGWCLDHKPPEEWQKEWMLVQSGELSPLFEWTQDAGRRPCRDRQTEKVRKAPIRNIWDILQRIRLRTNHHRSYHDNSA</sequence>